<dbReference type="InterPro" id="IPR012340">
    <property type="entry name" value="NA-bd_OB-fold"/>
</dbReference>
<dbReference type="GO" id="GO:0016233">
    <property type="term" value="P:telomere capping"/>
    <property type="evidence" value="ECO:0007669"/>
    <property type="project" value="TreeGrafter"/>
</dbReference>
<dbReference type="PANTHER" id="PTHR14513">
    <property type="entry name" value="PROTECTION OF TELOMERES 1"/>
    <property type="match status" value="1"/>
</dbReference>
<evidence type="ECO:0000313" key="7">
    <source>
        <dbReference type="Proteomes" id="UP001162131"/>
    </source>
</evidence>
<keyword evidence="3" id="KW-0779">Telomere</keyword>
<name>A0AAU9I898_9CILI</name>
<comment type="subcellular location">
    <subcellularLocation>
        <location evidence="1">Chromosome</location>
        <location evidence="1">Telomere</location>
    </subcellularLocation>
</comment>
<proteinExistence type="predicted"/>
<dbReference type="Proteomes" id="UP001162131">
    <property type="component" value="Unassembled WGS sequence"/>
</dbReference>
<dbReference type="PANTHER" id="PTHR14513:SF0">
    <property type="entry name" value="PROTECTION OF TELOMERES PROTEIN 1"/>
    <property type="match status" value="1"/>
</dbReference>
<evidence type="ECO:0000259" key="5">
    <source>
        <dbReference type="Pfam" id="PF02765"/>
    </source>
</evidence>
<dbReference type="EMBL" id="CAJZBQ010000004">
    <property type="protein sequence ID" value="CAG9311314.1"/>
    <property type="molecule type" value="Genomic_DNA"/>
</dbReference>
<keyword evidence="4" id="KW-0238">DNA-binding</keyword>
<keyword evidence="2" id="KW-0158">Chromosome</keyword>
<sequence length="575" mass="65789">MQVSDLSVGYKEDRLNITIDQKAKLNEFVLRVTISDATGKINIIFEGQELVNIFDKVRPGTKLRLNYFIVSGDFHNLSKYFPSVVPMQNTLTYGTNSKFFIHIIIPTMPELTFTHNNTSISIFPDTVLESINLSKLYLPQQQNSALPQKLLGPNMEKFSSLKFIRDNIHENSKLSASCYALVVDSTSSYQYSESTEYLSTLKVTDPSIFPNVASISIFHEDPKILPKIIGFGDIIRMEQFIFKTHRDSLNGKLTFSDKNSKFYLFSLIDDNQIPYSSFRGNFEQAPEILNSLQAIRSWGKITLTNRVPMLPNSTKFLRELKPKDQSDILLRIFGVFSMGINEDDPKAIVGYDQDSICQIIVPREKEKLLKLIQSRDIIRVKDLIYENGRFSLGKSSDILKIYEFMNLWYIPVETSKEKELQNLAEIYLPQRSMTIKTEISASVKSSLLLKDYPSLSAMPLNETCKIEGFGVRIVPEEMNRFFCLNCEVSKPYEICQCGCITLITSDIFIYLWDGLNDEGIVKTVLTKENYQHFVQNLTWHQFKSAVIGFDGFLELGIKVTNVGYEIMETSLNFSK</sequence>
<comment type="caution">
    <text evidence="6">The sequence shown here is derived from an EMBL/GenBank/DDBJ whole genome shotgun (WGS) entry which is preliminary data.</text>
</comment>
<dbReference type="GO" id="GO:0098505">
    <property type="term" value="F:G-rich strand telomeric DNA binding"/>
    <property type="evidence" value="ECO:0007669"/>
    <property type="project" value="TreeGrafter"/>
</dbReference>
<dbReference type="AlphaFoldDB" id="A0AAU9I898"/>
<dbReference type="GO" id="GO:0010521">
    <property type="term" value="F:telomerase inhibitor activity"/>
    <property type="evidence" value="ECO:0007669"/>
    <property type="project" value="TreeGrafter"/>
</dbReference>
<evidence type="ECO:0000256" key="2">
    <source>
        <dbReference type="ARBA" id="ARBA00022454"/>
    </source>
</evidence>
<dbReference type="Gene3D" id="2.40.50.140">
    <property type="entry name" value="Nucleic acid-binding proteins"/>
    <property type="match status" value="1"/>
</dbReference>
<evidence type="ECO:0000256" key="1">
    <source>
        <dbReference type="ARBA" id="ARBA00004574"/>
    </source>
</evidence>
<feature type="domain" description="Telomeric single stranded DNA binding POT1/Cdc13" evidence="5">
    <location>
        <begin position="171"/>
        <end position="298"/>
    </location>
</feature>
<evidence type="ECO:0000256" key="3">
    <source>
        <dbReference type="ARBA" id="ARBA00022895"/>
    </source>
</evidence>
<dbReference type="GO" id="GO:0032210">
    <property type="term" value="P:regulation of telomere maintenance via telomerase"/>
    <property type="evidence" value="ECO:0007669"/>
    <property type="project" value="TreeGrafter"/>
</dbReference>
<evidence type="ECO:0000256" key="4">
    <source>
        <dbReference type="ARBA" id="ARBA00023125"/>
    </source>
</evidence>
<reference evidence="6" key="1">
    <citation type="submission" date="2021-09" db="EMBL/GenBank/DDBJ databases">
        <authorList>
            <consortium name="AG Swart"/>
            <person name="Singh M."/>
            <person name="Singh A."/>
            <person name="Seah K."/>
            <person name="Emmerich C."/>
        </authorList>
    </citation>
    <scope>NUCLEOTIDE SEQUENCE</scope>
    <source>
        <strain evidence="6">ATCC30299</strain>
    </source>
</reference>
<dbReference type="InterPro" id="IPR011564">
    <property type="entry name" value="Telomer_end-bd_POT1/Cdc13"/>
</dbReference>
<dbReference type="SUPFAM" id="SSF50249">
    <property type="entry name" value="Nucleic acid-binding proteins"/>
    <property type="match status" value="1"/>
</dbReference>
<keyword evidence="7" id="KW-1185">Reference proteome</keyword>
<evidence type="ECO:0000313" key="6">
    <source>
        <dbReference type="EMBL" id="CAG9311314.1"/>
    </source>
</evidence>
<organism evidence="6 7">
    <name type="scientific">Blepharisma stoltei</name>
    <dbReference type="NCBI Taxonomy" id="1481888"/>
    <lineage>
        <taxon>Eukaryota</taxon>
        <taxon>Sar</taxon>
        <taxon>Alveolata</taxon>
        <taxon>Ciliophora</taxon>
        <taxon>Postciliodesmatophora</taxon>
        <taxon>Heterotrichea</taxon>
        <taxon>Heterotrichida</taxon>
        <taxon>Blepharismidae</taxon>
        <taxon>Blepharisma</taxon>
    </lineage>
</organism>
<dbReference type="GO" id="GO:0000783">
    <property type="term" value="C:nuclear telomere cap complex"/>
    <property type="evidence" value="ECO:0007669"/>
    <property type="project" value="TreeGrafter"/>
</dbReference>
<accession>A0AAU9I898</accession>
<dbReference type="Pfam" id="PF02765">
    <property type="entry name" value="POT1"/>
    <property type="match status" value="1"/>
</dbReference>
<dbReference type="InterPro" id="IPR028389">
    <property type="entry name" value="POT1"/>
</dbReference>
<gene>
    <name evidence="6" type="ORF">BSTOLATCC_MIC3604</name>
</gene>
<protein>
    <recommendedName>
        <fullName evidence="5">Telomeric single stranded DNA binding POT1/Cdc13 domain-containing protein</fullName>
    </recommendedName>
</protein>